<name>A0AAV5KIW8_9ROSI</name>
<organism evidence="2 3">
    <name type="scientific">Rubroshorea leprosula</name>
    <dbReference type="NCBI Taxonomy" id="152421"/>
    <lineage>
        <taxon>Eukaryota</taxon>
        <taxon>Viridiplantae</taxon>
        <taxon>Streptophyta</taxon>
        <taxon>Embryophyta</taxon>
        <taxon>Tracheophyta</taxon>
        <taxon>Spermatophyta</taxon>
        <taxon>Magnoliopsida</taxon>
        <taxon>eudicotyledons</taxon>
        <taxon>Gunneridae</taxon>
        <taxon>Pentapetalae</taxon>
        <taxon>rosids</taxon>
        <taxon>malvids</taxon>
        <taxon>Malvales</taxon>
        <taxon>Dipterocarpaceae</taxon>
        <taxon>Rubroshorea</taxon>
    </lineage>
</organism>
<evidence type="ECO:0000313" key="3">
    <source>
        <dbReference type="Proteomes" id="UP001054252"/>
    </source>
</evidence>
<keyword evidence="3" id="KW-1185">Reference proteome</keyword>
<reference evidence="2 3" key="1">
    <citation type="journal article" date="2021" name="Commun. Biol.">
        <title>The genome of Shorea leprosula (Dipterocarpaceae) highlights the ecological relevance of drought in aseasonal tropical rainforests.</title>
        <authorList>
            <person name="Ng K.K.S."/>
            <person name="Kobayashi M.J."/>
            <person name="Fawcett J.A."/>
            <person name="Hatakeyama M."/>
            <person name="Paape T."/>
            <person name="Ng C.H."/>
            <person name="Ang C.C."/>
            <person name="Tnah L.H."/>
            <person name="Lee C.T."/>
            <person name="Nishiyama T."/>
            <person name="Sese J."/>
            <person name="O'Brien M.J."/>
            <person name="Copetti D."/>
            <person name="Mohd Noor M.I."/>
            <person name="Ong R.C."/>
            <person name="Putra M."/>
            <person name="Sireger I.Z."/>
            <person name="Indrioko S."/>
            <person name="Kosugi Y."/>
            <person name="Izuno A."/>
            <person name="Isagi Y."/>
            <person name="Lee S.L."/>
            <person name="Shimizu K.K."/>
        </authorList>
    </citation>
    <scope>NUCLEOTIDE SEQUENCE [LARGE SCALE GENOMIC DNA]</scope>
    <source>
        <strain evidence="2">214</strain>
    </source>
</reference>
<proteinExistence type="predicted"/>
<gene>
    <name evidence="1" type="ORF">SLEP1_g34151</name>
    <name evidence="2" type="ORF">SLEP1_g34153</name>
</gene>
<comment type="caution">
    <text evidence="2">The sequence shown here is derived from an EMBL/GenBank/DDBJ whole genome shotgun (WGS) entry which is preliminary data.</text>
</comment>
<evidence type="ECO:0000313" key="2">
    <source>
        <dbReference type="EMBL" id="GKV24555.1"/>
    </source>
</evidence>
<dbReference type="AlphaFoldDB" id="A0AAV5KIW8"/>
<protein>
    <submittedName>
        <fullName evidence="2">Uncharacterized protein</fullName>
    </submittedName>
</protein>
<accession>A0AAV5KIW8</accession>
<dbReference type="EMBL" id="BPVZ01000066">
    <property type="protein sequence ID" value="GKV24555.1"/>
    <property type="molecule type" value="Genomic_DNA"/>
</dbReference>
<dbReference type="Proteomes" id="UP001054252">
    <property type="component" value="Unassembled WGS sequence"/>
</dbReference>
<sequence>MRREAGEVRRAMYLGFLGSSSDFSSVESYMCGQLRTSLSRTQLSSCGLYRSAHPSPDRCCCCCRSLPNGELRP</sequence>
<dbReference type="EMBL" id="BPVZ01000066">
    <property type="protein sequence ID" value="GKV24553.1"/>
    <property type="molecule type" value="Genomic_DNA"/>
</dbReference>
<evidence type="ECO:0000313" key="1">
    <source>
        <dbReference type="EMBL" id="GKV24553.1"/>
    </source>
</evidence>